<feature type="region of interest" description="Disordered" evidence="1">
    <location>
        <begin position="1"/>
        <end position="33"/>
    </location>
</feature>
<evidence type="ECO:0000313" key="3">
    <source>
        <dbReference type="EMBL" id="SNT60396.1"/>
    </source>
</evidence>
<dbReference type="Proteomes" id="UP000198282">
    <property type="component" value="Unassembled WGS sequence"/>
</dbReference>
<gene>
    <name evidence="3" type="ORF">SAMN05216276_107735</name>
</gene>
<name>A0A239NZZ3_9ACTN</name>
<dbReference type="InterPro" id="IPR046858">
    <property type="entry name" value="ChrB_N"/>
</dbReference>
<dbReference type="EMBL" id="FZOD01000077">
    <property type="protein sequence ID" value="SNT60396.1"/>
    <property type="molecule type" value="Genomic_DNA"/>
</dbReference>
<keyword evidence="4" id="KW-1185">Reference proteome</keyword>
<evidence type="ECO:0000313" key="4">
    <source>
        <dbReference type="Proteomes" id="UP000198282"/>
    </source>
</evidence>
<evidence type="ECO:0000256" key="1">
    <source>
        <dbReference type="SAM" id="MobiDB-lite"/>
    </source>
</evidence>
<feature type="domain" description="ChrB N-terminal" evidence="2">
    <location>
        <begin position="55"/>
        <end position="211"/>
    </location>
</feature>
<sequence length="221" mass="25557">MSPTARRPSQKKAPAEKSGTRKKQSRPAVAPAESRLPSTWLLLTYKVPSEPSRVRVSVWRELKRLGALYLQQAVCVLPDVGTVGEDLLQIRQRIHSLDGTSYFFQVPLGDEEQDATLIQSFREMAGKEYEEIIEECQTKFVKEIEFERFRDNYTFEEAEEIRQDLEKIHRWFGKVVDRDWFGGAGRAECERWLATCETLLEDFENDVYERTSGTGRADEEA</sequence>
<evidence type="ECO:0000259" key="2">
    <source>
        <dbReference type="Pfam" id="PF20229"/>
    </source>
</evidence>
<accession>A0A239NZZ3</accession>
<protein>
    <recommendedName>
        <fullName evidence="2">ChrB N-terminal domain-containing protein</fullName>
    </recommendedName>
</protein>
<dbReference type="AlphaFoldDB" id="A0A239NZZ3"/>
<dbReference type="Pfam" id="PF20229">
    <property type="entry name" value="ChrB_N"/>
    <property type="match status" value="1"/>
</dbReference>
<dbReference type="RefSeq" id="WP_218825741.1">
    <property type="nucleotide sequence ID" value="NZ_FZOD01000077.1"/>
</dbReference>
<proteinExistence type="predicted"/>
<organism evidence="3 4">
    <name type="scientific">Streptosporangium subroseum</name>
    <dbReference type="NCBI Taxonomy" id="106412"/>
    <lineage>
        <taxon>Bacteria</taxon>
        <taxon>Bacillati</taxon>
        <taxon>Actinomycetota</taxon>
        <taxon>Actinomycetes</taxon>
        <taxon>Streptosporangiales</taxon>
        <taxon>Streptosporangiaceae</taxon>
        <taxon>Streptosporangium</taxon>
    </lineage>
</organism>
<reference evidence="3 4" key="1">
    <citation type="submission" date="2017-06" db="EMBL/GenBank/DDBJ databases">
        <authorList>
            <person name="Kim H.J."/>
            <person name="Triplett B.A."/>
        </authorList>
    </citation>
    <scope>NUCLEOTIDE SEQUENCE [LARGE SCALE GENOMIC DNA]</scope>
    <source>
        <strain evidence="3 4">CGMCC 4.2132</strain>
    </source>
</reference>